<evidence type="ECO:0000313" key="5">
    <source>
        <dbReference type="Proteomes" id="UP000252985"/>
    </source>
</evidence>
<dbReference type="Pfam" id="PF24351">
    <property type="entry name" value="DUF7511"/>
    <property type="match status" value="1"/>
</dbReference>
<accession>A0A345E1Y0</accession>
<name>A0A345EBK9_9EURY</name>
<protein>
    <recommendedName>
        <fullName evidence="2">DUF7511 domain-containing protein</fullName>
    </recommendedName>
</protein>
<evidence type="ECO:0000313" key="4">
    <source>
        <dbReference type="EMBL" id="AXG09581.1"/>
    </source>
</evidence>
<dbReference type="InterPro" id="IPR055933">
    <property type="entry name" value="DUF7511"/>
</dbReference>
<dbReference type="KEGG" id="haq:DU484_06695"/>
<dbReference type="Proteomes" id="UP000252985">
    <property type="component" value="Chromosome"/>
</dbReference>
<evidence type="ECO:0000313" key="6">
    <source>
        <dbReference type="Proteomes" id="UP000253273"/>
    </source>
</evidence>
<accession>A0A345EBK9</accession>
<evidence type="ECO:0000256" key="1">
    <source>
        <dbReference type="SAM" id="MobiDB-lite"/>
    </source>
</evidence>
<dbReference type="RefSeq" id="WP_114585344.1">
    <property type="nucleotide sequence ID" value="NZ_CP031148.1"/>
</dbReference>
<reference evidence="4 5" key="1">
    <citation type="submission" date="2018-07" db="EMBL/GenBank/DDBJ databases">
        <title>Genome sequences of Haloplanus sp. CBA1112.</title>
        <authorList>
            <person name="Kim Y.B."/>
            <person name="Roh S.W."/>
        </authorList>
    </citation>
    <scope>NUCLEOTIDE SEQUENCE [LARGE SCALE GENOMIC DNA]</scope>
    <source>
        <strain evidence="4 5">CBA1112</strain>
    </source>
</reference>
<dbReference type="OrthoDB" id="186853at2157"/>
<dbReference type="GeneID" id="37286651"/>
<dbReference type="KEGG" id="haj:DU500_06965"/>
<feature type="compositionally biased region" description="Low complexity" evidence="1">
    <location>
        <begin position="1"/>
        <end position="16"/>
    </location>
</feature>
<dbReference type="AlphaFoldDB" id="A0A345EBK9"/>
<dbReference type="EMBL" id="CP031148">
    <property type="protein sequence ID" value="AXG09581.1"/>
    <property type="molecule type" value="Genomic_DNA"/>
</dbReference>
<sequence>MSNTSAPDDAPLVPDADAADRDADHLRSVVVAYEGSADRQTLYPADASEIERLTHWLSADADAFVTLDEMR</sequence>
<organism evidence="4 5">
    <name type="scientific">Haloplanus rubicundus</name>
    <dbReference type="NCBI Taxonomy" id="1547898"/>
    <lineage>
        <taxon>Archaea</taxon>
        <taxon>Methanobacteriati</taxon>
        <taxon>Methanobacteriota</taxon>
        <taxon>Stenosarchaea group</taxon>
        <taxon>Halobacteria</taxon>
        <taxon>Halobacteriales</taxon>
        <taxon>Haloferacaceae</taxon>
        <taxon>Haloplanus</taxon>
    </lineage>
</organism>
<evidence type="ECO:0000313" key="3">
    <source>
        <dbReference type="EMBL" id="AXG06202.1"/>
    </source>
</evidence>
<feature type="region of interest" description="Disordered" evidence="1">
    <location>
        <begin position="1"/>
        <end position="21"/>
    </location>
</feature>
<gene>
    <name evidence="4" type="ORF">DU484_06695</name>
    <name evidence="3" type="ORF">DU500_06965</name>
</gene>
<proteinExistence type="predicted"/>
<dbReference type="EMBL" id="CP031150">
    <property type="protein sequence ID" value="AXG06202.1"/>
    <property type="molecule type" value="Genomic_DNA"/>
</dbReference>
<keyword evidence="6" id="KW-1185">Reference proteome</keyword>
<dbReference type="Proteomes" id="UP000253273">
    <property type="component" value="Chromosome"/>
</dbReference>
<evidence type="ECO:0000259" key="2">
    <source>
        <dbReference type="Pfam" id="PF24351"/>
    </source>
</evidence>
<feature type="domain" description="DUF7511" evidence="2">
    <location>
        <begin position="26"/>
        <end position="71"/>
    </location>
</feature>
<reference evidence="3 6" key="2">
    <citation type="submission" date="2018-07" db="EMBL/GenBank/DDBJ databases">
        <title>Genome sequences of Haloplanus sp. CBA1113.</title>
        <authorList>
            <person name="Kim Y.B."/>
            <person name="Roh S.W."/>
        </authorList>
    </citation>
    <scope>NUCLEOTIDE SEQUENCE [LARGE SCALE GENOMIC DNA]</scope>
    <source>
        <strain evidence="3 6">CBA1113</strain>
    </source>
</reference>